<accession>A0A1B9NE09</accession>
<protein>
    <submittedName>
        <fullName evidence="1">Uncharacterized protein</fullName>
    </submittedName>
</protein>
<proteinExistence type="predicted"/>
<evidence type="ECO:0000313" key="2">
    <source>
        <dbReference type="Proteomes" id="UP000093355"/>
    </source>
</evidence>
<dbReference type="RefSeq" id="WP_067025261.1">
    <property type="nucleotide sequence ID" value="NZ_CP038256.1"/>
</dbReference>
<evidence type="ECO:0000313" key="1">
    <source>
        <dbReference type="EMBL" id="OCG74836.1"/>
    </source>
</evidence>
<name>A0A1B9NE09_9MICO</name>
<reference evidence="1 2" key="1">
    <citation type="submission" date="2016-05" db="EMBL/GenBank/DDBJ databases">
        <authorList>
            <person name="Lavstsen T."/>
            <person name="Jespersen J.S."/>
        </authorList>
    </citation>
    <scope>NUCLEOTIDE SEQUENCE [LARGE SCALE GENOMIC DNA]</scope>
    <source>
        <strain evidence="1 2">YLB-01</strain>
    </source>
</reference>
<sequence>MVTLLLDQTQLEIVLSPIERALALRKHGLTIERSAIRRVQLTDDPWTWIRGVRAPGTFLPGIVAIGTWRASTGKDFVAVRERKRDGVVIELEDGEEYSRVIITTRHGVALAKALRLDEVPDDLAGAAGQ</sequence>
<dbReference type="OrthoDB" id="530515at2"/>
<dbReference type="STRING" id="904291.A7J15_04790"/>
<gene>
    <name evidence="1" type="ORF">A7J15_04790</name>
</gene>
<dbReference type="AlphaFoldDB" id="A0A1B9NE09"/>
<comment type="caution">
    <text evidence="1">The sequence shown here is derived from an EMBL/GenBank/DDBJ whole genome shotgun (WGS) entry which is preliminary data.</text>
</comment>
<keyword evidence="2" id="KW-1185">Reference proteome</keyword>
<organism evidence="1 2">
    <name type="scientific">Microbacterium sediminis</name>
    <dbReference type="NCBI Taxonomy" id="904291"/>
    <lineage>
        <taxon>Bacteria</taxon>
        <taxon>Bacillati</taxon>
        <taxon>Actinomycetota</taxon>
        <taxon>Actinomycetes</taxon>
        <taxon>Micrococcales</taxon>
        <taxon>Microbacteriaceae</taxon>
        <taxon>Microbacterium</taxon>
    </lineage>
</organism>
<dbReference type="EMBL" id="LXMD01000021">
    <property type="protein sequence ID" value="OCG74836.1"/>
    <property type="molecule type" value="Genomic_DNA"/>
</dbReference>
<dbReference type="Proteomes" id="UP000093355">
    <property type="component" value="Unassembled WGS sequence"/>
</dbReference>